<comment type="caution">
    <text evidence="3">The sequence shown here is derived from an EMBL/GenBank/DDBJ whole genome shotgun (WGS) entry which is preliminary data.</text>
</comment>
<feature type="domain" description="VanZ-like" evidence="2">
    <location>
        <begin position="49"/>
        <end position="190"/>
    </location>
</feature>
<dbReference type="Proteomes" id="UP001224122">
    <property type="component" value="Unassembled WGS sequence"/>
</dbReference>
<dbReference type="Pfam" id="PF04892">
    <property type="entry name" value="VanZ"/>
    <property type="match status" value="1"/>
</dbReference>
<organism evidence="3 4">
    <name type="scientific">Neobacillus ginsengisoli</name>
    <dbReference type="NCBI Taxonomy" id="904295"/>
    <lineage>
        <taxon>Bacteria</taxon>
        <taxon>Bacillati</taxon>
        <taxon>Bacillota</taxon>
        <taxon>Bacilli</taxon>
        <taxon>Bacillales</taxon>
        <taxon>Bacillaceae</taxon>
        <taxon>Neobacillus</taxon>
    </lineage>
</organism>
<dbReference type="PANTHER" id="PTHR36834">
    <property type="entry name" value="MEMBRANE PROTEIN-RELATED"/>
    <property type="match status" value="1"/>
</dbReference>
<dbReference type="InterPro" id="IPR006976">
    <property type="entry name" value="VanZ-like"/>
</dbReference>
<proteinExistence type="predicted"/>
<keyword evidence="4" id="KW-1185">Reference proteome</keyword>
<reference evidence="3 4" key="1">
    <citation type="submission" date="2023-07" db="EMBL/GenBank/DDBJ databases">
        <title>Genomic Encyclopedia of Type Strains, Phase IV (KMG-IV): sequencing the most valuable type-strain genomes for metagenomic binning, comparative biology and taxonomic classification.</title>
        <authorList>
            <person name="Goeker M."/>
        </authorList>
    </citation>
    <scope>NUCLEOTIDE SEQUENCE [LARGE SCALE GENOMIC DNA]</scope>
    <source>
        <strain evidence="3 4">DSM 27594</strain>
    </source>
</reference>
<dbReference type="PANTHER" id="PTHR36834:SF2">
    <property type="entry name" value="MEMBRANE PROTEIN"/>
    <property type="match status" value="1"/>
</dbReference>
<feature type="transmembrane region" description="Helical" evidence="1">
    <location>
        <begin position="142"/>
        <end position="165"/>
    </location>
</feature>
<evidence type="ECO:0000313" key="4">
    <source>
        <dbReference type="Proteomes" id="UP001224122"/>
    </source>
</evidence>
<name>A0ABT9XRT6_9BACI</name>
<dbReference type="EMBL" id="JAUSTW010000002">
    <property type="protein sequence ID" value="MDQ0198272.1"/>
    <property type="molecule type" value="Genomic_DNA"/>
</dbReference>
<evidence type="ECO:0000256" key="1">
    <source>
        <dbReference type="SAM" id="Phobius"/>
    </source>
</evidence>
<dbReference type="InterPro" id="IPR053150">
    <property type="entry name" value="Teicoplanin_resist-assoc"/>
</dbReference>
<evidence type="ECO:0000259" key="2">
    <source>
        <dbReference type="Pfam" id="PF04892"/>
    </source>
</evidence>
<keyword evidence="1" id="KW-0472">Membrane</keyword>
<feature type="transmembrane region" description="Helical" evidence="1">
    <location>
        <begin position="80"/>
        <end position="98"/>
    </location>
</feature>
<protein>
    <submittedName>
        <fullName evidence="3">Glycopeptide antibiotics resistance protein</fullName>
    </submittedName>
</protein>
<feature type="transmembrane region" description="Helical" evidence="1">
    <location>
        <begin position="12"/>
        <end position="32"/>
    </location>
</feature>
<keyword evidence="1" id="KW-1133">Transmembrane helix</keyword>
<accession>A0ABT9XRT6</accession>
<feature type="transmembrane region" description="Helical" evidence="1">
    <location>
        <begin position="44"/>
        <end position="68"/>
    </location>
</feature>
<evidence type="ECO:0000313" key="3">
    <source>
        <dbReference type="EMBL" id="MDQ0198272.1"/>
    </source>
</evidence>
<sequence>MSKIMLLLSGRLIVVLGFICYLGRLILLWIKYKNQKQVFWLKEVIVFLFVIYICMVVSVTLFPIPIGFHSNTENIYRSINVMPLVSIIKSISQIGIAYGGDAQFMIGLIVRNVGGNILLLMPLSFLAPLIWNKFKRFKNIMLLGFVISVSIELLQLVETMLSGGWGRITDINDVICNVLGVTVGYLIYKFTFKLIDHFQIKILQKLNSGRSELFDKNNEVEI</sequence>
<gene>
    <name evidence="3" type="ORF">J2S10_001413</name>
</gene>
<keyword evidence="1" id="KW-0812">Transmembrane</keyword>
<feature type="transmembrane region" description="Helical" evidence="1">
    <location>
        <begin position="104"/>
        <end position="130"/>
    </location>
</feature>
<feature type="transmembrane region" description="Helical" evidence="1">
    <location>
        <begin position="171"/>
        <end position="188"/>
    </location>
</feature>